<sequence>MNKLTWTQWLTDSLPADVYLIVNVQATPSPINTLYAGDCIDEAFRLYDSTPLAHIADVGFWLVRLKPAACRELGKLMDNGVFSDPSWGWAYRSQMSLQENLDHWRRRQIVTLDGESVVLRLGDSRIAAVLLPAMNRDDWRLLMTPVQEVLTDTPELHVFTSPVTDAPLPDPEIQQLPFEMKPHLMRAWQTSAQARLCCTENIVCDLWEDHPETALLLDTPEGMLKQRITGWLTEETEKLTDPGSLTEADFRRYAAHQGWTAASEGTE</sequence>
<comment type="caution">
    <text evidence="2">The sequence shown here is derived from an EMBL/GenBank/DDBJ whole genome shotgun (WGS) entry which is preliminary data.</text>
</comment>
<gene>
    <name evidence="2" type="ORF">UA45_18475</name>
</gene>
<dbReference type="AlphaFoldDB" id="A0A0D8L6M3"/>
<evidence type="ECO:0000313" key="3">
    <source>
        <dbReference type="Proteomes" id="UP000032582"/>
    </source>
</evidence>
<reference evidence="2 3" key="1">
    <citation type="submission" date="2015-02" db="EMBL/GenBank/DDBJ databases">
        <title>Whole genome shotgun sequencing of cultured foodborne pathogen.</title>
        <authorList>
            <person name="Timme R."/>
            <person name="Allard M.W."/>
            <person name="Strain E."/>
            <person name="Evans P.S."/>
            <person name="Brown E."/>
        </authorList>
    </citation>
    <scope>NUCLEOTIDE SEQUENCE [LARGE SCALE GENOMIC DNA]</scope>
    <source>
        <strain evidence="2 3">GCSL-TSO-24</strain>
    </source>
</reference>
<name>A0A0D8L6M3_MORMO</name>
<proteinExistence type="predicted"/>
<protein>
    <recommendedName>
        <fullName evidence="1">DUF4123 domain-containing protein</fullName>
    </recommendedName>
</protein>
<accession>A0A0D8L6M3</accession>
<dbReference type="InterPro" id="IPR025391">
    <property type="entry name" value="DUF4123"/>
</dbReference>
<feature type="domain" description="DUF4123" evidence="1">
    <location>
        <begin position="18"/>
        <end position="140"/>
    </location>
</feature>
<dbReference type="PATRIC" id="fig|582.24.peg.5899"/>
<evidence type="ECO:0000259" key="1">
    <source>
        <dbReference type="Pfam" id="PF13503"/>
    </source>
</evidence>
<dbReference type="EMBL" id="JZSH01000316">
    <property type="protein sequence ID" value="KJF76468.1"/>
    <property type="molecule type" value="Genomic_DNA"/>
</dbReference>
<evidence type="ECO:0000313" key="2">
    <source>
        <dbReference type="EMBL" id="KJF76468.1"/>
    </source>
</evidence>
<dbReference type="Pfam" id="PF13503">
    <property type="entry name" value="DUF4123"/>
    <property type="match status" value="1"/>
</dbReference>
<organism evidence="2 3">
    <name type="scientific">Morganella morganii</name>
    <name type="common">Proteus morganii</name>
    <dbReference type="NCBI Taxonomy" id="582"/>
    <lineage>
        <taxon>Bacteria</taxon>
        <taxon>Pseudomonadati</taxon>
        <taxon>Pseudomonadota</taxon>
        <taxon>Gammaproteobacteria</taxon>
        <taxon>Enterobacterales</taxon>
        <taxon>Morganellaceae</taxon>
        <taxon>Morganella</taxon>
    </lineage>
</organism>
<dbReference type="Proteomes" id="UP000032582">
    <property type="component" value="Unassembled WGS sequence"/>
</dbReference>